<dbReference type="STRING" id="1798550.A2927_00415"/>
<comment type="catalytic activity">
    <reaction evidence="5">
        <text>dUTP + H2O = dUMP + diphosphate + H(+)</text>
        <dbReference type="Rhea" id="RHEA:10248"/>
        <dbReference type="ChEBI" id="CHEBI:15377"/>
        <dbReference type="ChEBI" id="CHEBI:15378"/>
        <dbReference type="ChEBI" id="CHEBI:33019"/>
        <dbReference type="ChEBI" id="CHEBI:61555"/>
        <dbReference type="ChEBI" id="CHEBI:246422"/>
        <dbReference type="EC" id="3.6.1.23"/>
    </reaction>
</comment>
<comment type="caution">
    <text evidence="7">The sequence shown here is derived from an EMBL/GenBank/DDBJ whole genome shotgun (WGS) entry which is preliminary data.</text>
</comment>
<organism evidence="7 8">
    <name type="scientific">Candidatus Komeilibacteria bacterium RIFCSPLOWO2_01_FULL_45_10</name>
    <dbReference type="NCBI Taxonomy" id="1798550"/>
    <lineage>
        <taxon>Bacteria</taxon>
        <taxon>Candidatus Komeiliibacteriota</taxon>
    </lineage>
</organism>
<dbReference type="PANTHER" id="PTHR11241:SF0">
    <property type="entry name" value="DEOXYURIDINE 5'-TRIPHOSPHATE NUCLEOTIDOHYDROLASE"/>
    <property type="match status" value="1"/>
</dbReference>
<dbReference type="Gene3D" id="2.70.40.10">
    <property type="match status" value="1"/>
</dbReference>
<dbReference type="CDD" id="cd07557">
    <property type="entry name" value="trimeric_dUTPase"/>
    <property type="match status" value="1"/>
</dbReference>
<dbReference type="NCBIfam" id="TIGR00576">
    <property type="entry name" value="dut"/>
    <property type="match status" value="1"/>
</dbReference>
<evidence type="ECO:0000256" key="1">
    <source>
        <dbReference type="ARBA" id="ARBA00006581"/>
    </source>
</evidence>
<dbReference type="GO" id="GO:0046081">
    <property type="term" value="P:dUTP catabolic process"/>
    <property type="evidence" value="ECO:0007669"/>
    <property type="project" value="InterPro"/>
</dbReference>
<evidence type="ECO:0000256" key="5">
    <source>
        <dbReference type="ARBA" id="ARBA00047686"/>
    </source>
</evidence>
<name>A0A1G2BJ91_9BACT</name>
<dbReference type="NCBIfam" id="NF001862">
    <property type="entry name" value="PRK00601.1"/>
    <property type="match status" value="1"/>
</dbReference>
<dbReference type="GO" id="GO:0006226">
    <property type="term" value="P:dUMP biosynthetic process"/>
    <property type="evidence" value="ECO:0007669"/>
    <property type="project" value="InterPro"/>
</dbReference>
<comment type="similarity">
    <text evidence="1">Belongs to the dUTPase family.</text>
</comment>
<dbReference type="Pfam" id="PF00692">
    <property type="entry name" value="dUTPase"/>
    <property type="match status" value="1"/>
</dbReference>
<sequence length="140" mass="15307">MKVKIKKLHPDVKIPSYAHSGDAGLDLFSREDKELKPGERHIFLLGFALEFPAGYAAVVKDKGGLPKNYGLHTLGGVFDSGYRGEYNVNLINLGQEPYQIKKGDKIAQLLILPCQAAEFEVTEDLSDSQRGGGRFGSSGR</sequence>
<evidence type="ECO:0000259" key="6">
    <source>
        <dbReference type="Pfam" id="PF00692"/>
    </source>
</evidence>
<keyword evidence="3" id="KW-0378">Hydrolase</keyword>
<protein>
    <recommendedName>
        <fullName evidence="2">dUTP diphosphatase</fullName>
        <ecNumber evidence="2">3.6.1.23</ecNumber>
    </recommendedName>
</protein>
<dbReference type="InterPro" id="IPR029054">
    <property type="entry name" value="dUTPase-like"/>
</dbReference>
<dbReference type="InterPro" id="IPR033704">
    <property type="entry name" value="dUTPase_trimeric"/>
</dbReference>
<dbReference type="AlphaFoldDB" id="A0A1G2BJ91"/>
<dbReference type="EC" id="3.6.1.23" evidence="2"/>
<dbReference type="EMBL" id="MHKL01000022">
    <property type="protein sequence ID" value="OGY89283.1"/>
    <property type="molecule type" value="Genomic_DNA"/>
</dbReference>
<evidence type="ECO:0000256" key="4">
    <source>
        <dbReference type="ARBA" id="ARBA00023080"/>
    </source>
</evidence>
<dbReference type="Proteomes" id="UP000178849">
    <property type="component" value="Unassembled WGS sequence"/>
</dbReference>
<evidence type="ECO:0000313" key="7">
    <source>
        <dbReference type="EMBL" id="OGY89283.1"/>
    </source>
</evidence>
<dbReference type="InterPro" id="IPR008181">
    <property type="entry name" value="dUTPase"/>
</dbReference>
<accession>A0A1G2BJ91</accession>
<dbReference type="GO" id="GO:0000287">
    <property type="term" value="F:magnesium ion binding"/>
    <property type="evidence" value="ECO:0007669"/>
    <property type="project" value="InterPro"/>
</dbReference>
<dbReference type="GO" id="GO:0004170">
    <property type="term" value="F:dUTP diphosphatase activity"/>
    <property type="evidence" value="ECO:0007669"/>
    <property type="project" value="UniProtKB-EC"/>
</dbReference>
<keyword evidence="4" id="KW-0546">Nucleotide metabolism</keyword>
<dbReference type="PANTHER" id="PTHR11241">
    <property type="entry name" value="DEOXYURIDINE 5'-TRIPHOSPHATE NUCLEOTIDOHYDROLASE"/>
    <property type="match status" value="1"/>
</dbReference>
<evidence type="ECO:0000256" key="3">
    <source>
        <dbReference type="ARBA" id="ARBA00022801"/>
    </source>
</evidence>
<evidence type="ECO:0000313" key="8">
    <source>
        <dbReference type="Proteomes" id="UP000178849"/>
    </source>
</evidence>
<proteinExistence type="inferred from homology"/>
<reference evidence="7 8" key="1">
    <citation type="journal article" date="2016" name="Nat. Commun.">
        <title>Thousands of microbial genomes shed light on interconnected biogeochemical processes in an aquifer system.</title>
        <authorList>
            <person name="Anantharaman K."/>
            <person name="Brown C.T."/>
            <person name="Hug L.A."/>
            <person name="Sharon I."/>
            <person name="Castelle C.J."/>
            <person name="Probst A.J."/>
            <person name="Thomas B.C."/>
            <person name="Singh A."/>
            <person name="Wilkins M.J."/>
            <person name="Karaoz U."/>
            <person name="Brodie E.L."/>
            <person name="Williams K.H."/>
            <person name="Hubbard S.S."/>
            <person name="Banfield J.F."/>
        </authorList>
    </citation>
    <scope>NUCLEOTIDE SEQUENCE [LARGE SCALE GENOMIC DNA]</scope>
</reference>
<evidence type="ECO:0000256" key="2">
    <source>
        <dbReference type="ARBA" id="ARBA00012379"/>
    </source>
</evidence>
<dbReference type="InterPro" id="IPR036157">
    <property type="entry name" value="dUTPase-like_sf"/>
</dbReference>
<dbReference type="SUPFAM" id="SSF51283">
    <property type="entry name" value="dUTPase-like"/>
    <property type="match status" value="1"/>
</dbReference>
<feature type="domain" description="dUTPase-like" evidence="6">
    <location>
        <begin position="12"/>
        <end position="139"/>
    </location>
</feature>
<gene>
    <name evidence="7" type="ORF">A2927_00415</name>
</gene>